<dbReference type="EC" id="3.1.26.4" evidence="6 14"/>
<dbReference type="GO" id="GO:0003723">
    <property type="term" value="F:RNA binding"/>
    <property type="evidence" value="ECO:0007669"/>
    <property type="project" value="UniProtKB-UniRule"/>
</dbReference>
<evidence type="ECO:0000256" key="14">
    <source>
        <dbReference type="HAMAP-Rule" id="MF_00052"/>
    </source>
</evidence>
<feature type="domain" description="RNase H type-2" evidence="17">
    <location>
        <begin position="68"/>
        <end position="257"/>
    </location>
</feature>
<comment type="cofactor">
    <cofactor evidence="14 15">
        <name>Mn(2+)</name>
        <dbReference type="ChEBI" id="CHEBI:29035"/>
    </cofactor>
    <cofactor evidence="14 15">
        <name>Mg(2+)</name>
        <dbReference type="ChEBI" id="CHEBI:18420"/>
    </cofactor>
    <text evidence="14 15">Manganese or magnesium. Binds 1 divalent metal ion per monomer in the absence of substrate. May bind a second metal ion after substrate binding.</text>
</comment>
<dbReference type="Gene3D" id="3.30.420.10">
    <property type="entry name" value="Ribonuclease H-like superfamily/Ribonuclease H"/>
    <property type="match status" value="1"/>
</dbReference>
<evidence type="ECO:0000256" key="3">
    <source>
        <dbReference type="ARBA" id="ARBA00004065"/>
    </source>
</evidence>
<protein>
    <recommendedName>
        <fullName evidence="7 14">Ribonuclease HII</fullName>
        <shortName evidence="14">RNase HII</shortName>
        <ecNumber evidence="6 14">3.1.26.4</ecNumber>
    </recommendedName>
</protein>
<dbReference type="GO" id="GO:0032299">
    <property type="term" value="C:ribonuclease H2 complex"/>
    <property type="evidence" value="ECO:0007669"/>
    <property type="project" value="TreeGrafter"/>
</dbReference>
<dbReference type="GO" id="GO:0030145">
    <property type="term" value="F:manganese ion binding"/>
    <property type="evidence" value="ECO:0007669"/>
    <property type="project" value="UniProtKB-UniRule"/>
</dbReference>
<dbReference type="HAMAP" id="MF_00052_B">
    <property type="entry name" value="RNase_HII_B"/>
    <property type="match status" value="1"/>
</dbReference>
<dbReference type="Pfam" id="PF01351">
    <property type="entry name" value="RNase_HII"/>
    <property type="match status" value="1"/>
</dbReference>
<dbReference type="NCBIfam" id="NF000595">
    <property type="entry name" value="PRK00015.1-3"/>
    <property type="match status" value="1"/>
</dbReference>
<feature type="binding site" evidence="14 15">
    <location>
        <position position="166"/>
    </location>
    <ligand>
        <name>a divalent metal cation</name>
        <dbReference type="ChEBI" id="CHEBI:60240"/>
    </ligand>
</feature>
<evidence type="ECO:0000313" key="19">
    <source>
        <dbReference type="Proteomes" id="UP000754226"/>
    </source>
</evidence>
<evidence type="ECO:0000256" key="7">
    <source>
        <dbReference type="ARBA" id="ARBA00019179"/>
    </source>
</evidence>
<dbReference type="GO" id="GO:0043137">
    <property type="term" value="P:DNA replication, removal of RNA primer"/>
    <property type="evidence" value="ECO:0007669"/>
    <property type="project" value="TreeGrafter"/>
</dbReference>
<comment type="cofactor">
    <cofactor evidence="2">
        <name>Mg(2+)</name>
        <dbReference type="ChEBI" id="CHEBI:18420"/>
    </cofactor>
</comment>
<keyword evidence="9 14" id="KW-0540">Nuclease</keyword>
<evidence type="ECO:0000256" key="8">
    <source>
        <dbReference type="ARBA" id="ARBA00022490"/>
    </source>
</evidence>
<evidence type="ECO:0000256" key="11">
    <source>
        <dbReference type="ARBA" id="ARBA00022759"/>
    </source>
</evidence>
<accession>A0A943EC86</accession>
<comment type="function">
    <text evidence="3 14 16">Endonuclease that specifically degrades the RNA of RNA-DNA hybrids.</text>
</comment>
<evidence type="ECO:0000256" key="2">
    <source>
        <dbReference type="ARBA" id="ARBA00001946"/>
    </source>
</evidence>
<dbReference type="GO" id="GO:0005737">
    <property type="term" value="C:cytoplasm"/>
    <property type="evidence" value="ECO:0007669"/>
    <property type="project" value="UniProtKB-SubCell"/>
</dbReference>
<sequence>MQSIAEIKAVLSHMPAGEDLAAWRRDERKGVQRLLASYDKRCARMAAEKERLSALLKPERALWEQGFIHVAGTDEAGRGPLAGPLVTAAVILPHEIDLPGLNDSKKVPKKRRETLYDEILHQALAVTVRILGPREIDALNIYQAAKQSMQMCLTHLSTAPDAALTDAMPLSLPGIPVKDLVHGDARSAAIAAASIIAKVTRDRIMVELNQTYPGYGFSSNKGYGAKAHLDALAALGVTPWHRRTYEPIKGLASRLALPPAISEDKLLKLK</sequence>
<dbReference type="InterPro" id="IPR001352">
    <property type="entry name" value="RNase_HII/HIII"/>
</dbReference>
<organism evidence="18 19">
    <name type="scientific">Acidaminococcus intestini</name>
    <dbReference type="NCBI Taxonomy" id="187327"/>
    <lineage>
        <taxon>Bacteria</taxon>
        <taxon>Bacillati</taxon>
        <taxon>Bacillota</taxon>
        <taxon>Negativicutes</taxon>
        <taxon>Acidaminococcales</taxon>
        <taxon>Acidaminococcaceae</taxon>
        <taxon>Acidaminococcus</taxon>
    </lineage>
</organism>
<gene>
    <name evidence="14" type="primary">rnhB</name>
    <name evidence="18" type="ORF">KHX13_04105</name>
</gene>
<dbReference type="InterPro" id="IPR024567">
    <property type="entry name" value="RNase_HII/HIII_dom"/>
</dbReference>
<evidence type="ECO:0000256" key="13">
    <source>
        <dbReference type="ARBA" id="ARBA00023211"/>
    </source>
</evidence>
<evidence type="ECO:0000256" key="5">
    <source>
        <dbReference type="ARBA" id="ARBA00007383"/>
    </source>
</evidence>
<dbReference type="PANTHER" id="PTHR10954:SF18">
    <property type="entry name" value="RIBONUCLEASE HII"/>
    <property type="match status" value="1"/>
</dbReference>
<keyword evidence="8 14" id="KW-0963">Cytoplasm</keyword>
<feature type="binding site" evidence="14 15">
    <location>
        <position position="75"/>
    </location>
    <ligand>
        <name>a divalent metal cation</name>
        <dbReference type="ChEBI" id="CHEBI:60240"/>
    </ligand>
</feature>
<evidence type="ECO:0000256" key="9">
    <source>
        <dbReference type="ARBA" id="ARBA00022722"/>
    </source>
</evidence>
<dbReference type="NCBIfam" id="NF000594">
    <property type="entry name" value="PRK00015.1-1"/>
    <property type="match status" value="1"/>
</dbReference>
<dbReference type="PANTHER" id="PTHR10954">
    <property type="entry name" value="RIBONUCLEASE H2 SUBUNIT A"/>
    <property type="match status" value="1"/>
</dbReference>
<keyword evidence="13 14" id="KW-0464">Manganese</keyword>
<reference evidence="18" key="1">
    <citation type="submission" date="2021-02" db="EMBL/GenBank/DDBJ databases">
        <title>Infant gut strain persistence is associated with maternal origin, phylogeny, and functional potential including surface adhesion and iron acquisition.</title>
        <authorList>
            <person name="Lou Y.C."/>
        </authorList>
    </citation>
    <scope>NUCLEOTIDE SEQUENCE</scope>
    <source>
        <strain evidence="18">L3_106_000M1_dasL3_106_000M1_concoct_15</strain>
    </source>
</reference>
<dbReference type="InterPro" id="IPR012337">
    <property type="entry name" value="RNaseH-like_sf"/>
</dbReference>
<evidence type="ECO:0000256" key="6">
    <source>
        <dbReference type="ARBA" id="ARBA00012180"/>
    </source>
</evidence>
<dbReference type="EMBL" id="JAGZCZ010000004">
    <property type="protein sequence ID" value="MBS5519507.1"/>
    <property type="molecule type" value="Genomic_DNA"/>
</dbReference>
<evidence type="ECO:0000256" key="16">
    <source>
        <dbReference type="RuleBase" id="RU003515"/>
    </source>
</evidence>
<dbReference type="AlphaFoldDB" id="A0A943EC86"/>
<dbReference type="Proteomes" id="UP000754226">
    <property type="component" value="Unassembled WGS sequence"/>
</dbReference>
<evidence type="ECO:0000256" key="15">
    <source>
        <dbReference type="PROSITE-ProRule" id="PRU01319"/>
    </source>
</evidence>
<keyword evidence="10 14" id="KW-0479">Metal-binding</keyword>
<dbReference type="InterPro" id="IPR022898">
    <property type="entry name" value="RNase_HII"/>
</dbReference>
<proteinExistence type="inferred from homology"/>
<evidence type="ECO:0000256" key="4">
    <source>
        <dbReference type="ARBA" id="ARBA00004496"/>
    </source>
</evidence>
<dbReference type="SUPFAM" id="SSF53098">
    <property type="entry name" value="Ribonuclease H-like"/>
    <property type="match status" value="1"/>
</dbReference>
<name>A0A943EC86_9FIRM</name>
<evidence type="ECO:0000256" key="10">
    <source>
        <dbReference type="ARBA" id="ARBA00022723"/>
    </source>
</evidence>
<evidence type="ECO:0000313" key="18">
    <source>
        <dbReference type="EMBL" id="MBS5519507.1"/>
    </source>
</evidence>
<evidence type="ECO:0000256" key="1">
    <source>
        <dbReference type="ARBA" id="ARBA00000077"/>
    </source>
</evidence>
<dbReference type="GO" id="GO:0006298">
    <property type="term" value="P:mismatch repair"/>
    <property type="evidence" value="ECO:0007669"/>
    <property type="project" value="TreeGrafter"/>
</dbReference>
<dbReference type="FunFam" id="3.30.420.10:FF:000006">
    <property type="entry name" value="Ribonuclease HII"/>
    <property type="match status" value="1"/>
</dbReference>
<keyword evidence="11 14" id="KW-0255">Endonuclease</keyword>
<comment type="caution">
    <text evidence="18">The sequence shown here is derived from an EMBL/GenBank/DDBJ whole genome shotgun (WGS) entry which is preliminary data.</text>
</comment>
<comment type="catalytic activity">
    <reaction evidence="1 14 15 16">
        <text>Endonucleolytic cleavage to 5'-phosphomonoester.</text>
        <dbReference type="EC" id="3.1.26.4"/>
    </reaction>
</comment>
<keyword evidence="12 14" id="KW-0378">Hydrolase</keyword>
<dbReference type="PROSITE" id="PS51975">
    <property type="entry name" value="RNASE_H_2"/>
    <property type="match status" value="1"/>
</dbReference>
<dbReference type="GO" id="GO:0004523">
    <property type="term" value="F:RNA-DNA hybrid ribonuclease activity"/>
    <property type="evidence" value="ECO:0007669"/>
    <property type="project" value="UniProtKB-UniRule"/>
</dbReference>
<dbReference type="CDD" id="cd07182">
    <property type="entry name" value="RNase_HII_bacteria_HII_like"/>
    <property type="match status" value="1"/>
</dbReference>
<comment type="similarity">
    <text evidence="5 14 16">Belongs to the RNase HII family.</text>
</comment>
<dbReference type="InterPro" id="IPR036397">
    <property type="entry name" value="RNaseH_sf"/>
</dbReference>
<feature type="binding site" evidence="14 15">
    <location>
        <position position="74"/>
    </location>
    <ligand>
        <name>a divalent metal cation</name>
        <dbReference type="ChEBI" id="CHEBI:60240"/>
    </ligand>
</feature>
<evidence type="ECO:0000259" key="17">
    <source>
        <dbReference type="PROSITE" id="PS51975"/>
    </source>
</evidence>
<evidence type="ECO:0000256" key="12">
    <source>
        <dbReference type="ARBA" id="ARBA00022801"/>
    </source>
</evidence>
<comment type="subcellular location">
    <subcellularLocation>
        <location evidence="4 14">Cytoplasm</location>
    </subcellularLocation>
</comment>